<evidence type="ECO:0000256" key="4">
    <source>
        <dbReference type="ARBA" id="ARBA00022840"/>
    </source>
</evidence>
<dbReference type="InterPro" id="IPR039657">
    <property type="entry name" value="Dimethylallyltransferase"/>
</dbReference>
<dbReference type="InterPro" id="IPR036236">
    <property type="entry name" value="Znf_C2H2_sf"/>
</dbReference>
<keyword evidence="3" id="KW-0547">Nucleotide-binding</keyword>
<accession>A0A1D2MJP3</accession>
<dbReference type="EMBL" id="LJIJ01001048">
    <property type="protein sequence ID" value="ODM93193.1"/>
    <property type="molecule type" value="Genomic_DNA"/>
</dbReference>
<evidence type="ECO:0000313" key="6">
    <source>
        <dbReference type="Proteomes" id="UP000094527"/>
    </source>
</evidence>
<keyword evidence="6" id="KW-1185">Reference proteome</keyword>
<protein>
    <submittedName>
        <fullName evidence="5">tRNA dimethylallyltransferase, mitochondrial</fullName>
    </submittedName>
</protein>
<keyword evidence="2 5" id="KW-0808">Transferase</keyword>
<dbReference type="InterPro" id="IPR027417">
    <property type="entry name" value="P-loop_NTPase"/>
</dbReference>
<organism evidence="5 6">
    <name type="scientific">Orchesella cincta</name>
    <name type="common">Springtail</name>
    <name type="synonym">Podura cincta</name>
    <dbReference type="NCBI Taxonomy" id="48709"/>
    <lineage>
        <taxon>Eukaryota</taxon>
        <taxon>Metazoa</taxon>
        <taxon>Ecdysozoa</taxon>
        <taxon>Arthropoda</taxon>
        <taxon>Hexapoda</taxon>
        <taxon>Collembola</taxon>
        <taxon>Entomobryomorpha</taxon>
        <taxon>Entomobryoidea</taxon>
        <taxon>Orchesellidae</taxon>
        <taxon>Orchesellinae</taxon>
        <taxon>Orchesella</taxon>
    </lineage>
</organism>
<dbReference type="OrthoDB" id="775260at2759"/>
<dbReference type="AlphaFoldDB" id="A0A1D2MJP3"/>
<dbReference type="Gene3D" id="3.40.50.300">
    <property type="entry name" value="P-loop containing nucleotide triphosphate hydrolases"/>
    <property type="match status" value="1"/>
</dbReference>
<dbReference type="PANTHER" id="PTHR11088:SF89">
    <property type="entry name" value="TRNA DIMETHYLALLYLTRANSFERASE"/>
    <property type="match status" value="1"/>
</dbReference>
<name>A0A1D2MJP3_ORCCI</name>
<keyword evidence="4" id="KW-0067">ATP-binding</keyword>
<reference evidence="5 6" key="1">
    <citation type="journal article" date="2016" name="Genome Biol. Evol.">
        <title>Gene Family Evolution Reflects Adaptation to Soil Environmental Stressors in the Genome of the Collembolan Orchesella cincta.</title>
        <authorList>
            <person name="Faddeeva-Vakhrusheva A."/>
            <person name="Derks M.F."/>
            <person name="Anvar S.Y."/>
            <person name="Agamennone V."/>
            <person name="Suring W."/>
            <person name="Smit S."/>
            <person name="van Straalen N.M."/>
            <person name="Roelofs D."/>
        </authorList>
    </citation>
    <scope>NUCLEOTIDE SEQUENCE [LARGE SCALE GENOMIC DNA]</scope>
    <source>
        <tissue evidence="5">Mixed pool</tissue>
    </source>
</reference>
<dbReference type="PANTHER" id="PTHR11088">
    <property type="entry name" value="TRNA DIMETHYLALLYLTRANSFERASE"/>
    <property type="match status" value="1"/>
</dbReference>
<dbReference type="Gene3D" id="3.30.160.60">
    <property type="entry name" value="Classic Zinc Finger"/>
    <property type="match status" value="1"/>
</dbReference>
<dbReference type="SUPFAM" id="SSF57667">
    <property type="entry name" value="beta-beta-alpha zinc fingers"/>
    <property type="match status" value="1"/>
</dbReference>
<gene>
    <name evidence="5" type="ORF">Ocin01_13493</name>
</gene>
<dbReference type="Pfam" id="PF01715">
    <property type="entry name" value="IPPT"/>
    <property type="match status" value="1"/>
</dbReference>
<dbReference type="GO" id="GO:0005524">
    <property type="term" value="F:ATP binding"/>
    <property type="evidence" value="ECO:0007669"/>
    <property type="project" value="UniProtKB-KW"/>
</dbReference>
<dbReference type="Proteomes" id="UP000094527">
    <property type="component" value="Unassembled WGS sequence"/>
</dbReference>
<sequence>MQVYDGLDILTNKATEEEMQGIPHHMISVVDRSELFDVHKFKTAALPLVEKILSKGKIPYIVGGTNYYIESILWKLLIEQDGDTINDFPTSEAKRLKRDSSEAVNPTPVLAYMKERQGRFTEADVKDVWSKVELYQALQEVDSVRALKVHPNDTRKIVRSLQIFFRTGKKHSELIEGQWTLSSDSDNECEQVEELSDTTPSTLTRKLGGPLRFSNCICLWIQADRKILITRIENRVDQMVERGLKLELDNFVDQMIKENRKWDFQEGQLQSIGVKEFQDYILLPLEERETDVGKKCFEEGLERLKITTRQYAKRQVQWISQRFLKSCRRQLPPVYGLNGNETDAKSWNDNVTLPAIQILDAHIHQTLPLSSHVQEKLLPVTSDDEGDLMTRTCDVCSRVLQGSLQWREHMKSAKHWKMVKRRKLESEKEQLSTNEKDIGAVVNA</sequence>
<evidence type="ECO:0000256" key="2">
    <source>
        <dbReference type="ARBA" id="ARBA00022679"/>
    </source>
</evidence>
<evidence type="ECO:0000313" key="5">
    <source>
        <dbReference type="EMBL" id="ODM93193.1"/>
    </source>
</evidence>
<dbReference type="OMA" id="WGLHLKS"/>
<proteinExistence type="inferred from homology"/>
<dbReference type="Gene3D" id="1.10.20.140">
    <property type="match status" value="1"/>
</dbReference>
<comment type="caution">
    <text evidence="5">The sequence shown here is derived from an EMBL/GenBank/DDBJ whole genome shotgun (WGS) entry which is preliminary data.</text>
</comment>
<evidence type="ECO:0000256" key="3">
    <source>
        <dbReference type="ARBA" id="ARBA00022741"/>
    </source>
</evidence>
<dbReference type="GO" id="GO:0006400">
    <property type="term" value="P:tRNA modification"/>
    <property type="evidence" value="ECO:0007669"/>
    <property type="project" value="TreeGrafter"/>
</dbReference>
<dbReference type="STRING" id="48709.A0A1D2MJP3"/>
<comment type="similarity">
    <text evidence="1">Belongs to the IPP transferase family.</text>
</comment>
<dbReference type="GO" id="GO:0005739">
    <property type="term" value="C:mitochondrion"/>
    <property type="evidence" value="ECO:0007669"/>
    <property type="project" value="TreeGrafter"/>
</dbReference>
<dbReference type="GO" id="GO:0052381">
    <property type="term" value="F:tRNA dimethylallyltransferase activity"/>
    <property type="evidence" value="ECO:0007669"/>
    <property type="project" value="TreeGrafter"/>
</dbReference>
<evidence type="ECO:0000256" key="1">
    <source>
        <dbReference type="ARBA" id="ARBA00005842"/>
    </source>
</evidence>